<name>A0A480ASZ9_9BURK</name>
<keyword evidence="1" id="KW-0004">4Fe-4S</keyword>
<keyword evidence="2" id="KW-0479">Metal-binding</keyword>
<reference evidence="7" key="1">
    <citation type="submission" date="2019-03" db="EMBL/GenBank/DDBJ databases">
        <title>Aquabacterium pictum sp.nov., the first bacteriochlorophyll a-containing freshwater bacterium in the genus Aquabacterium of the class Betaproteobacteria.</title>
        <authorList>
            <person name="Hirose S."/>
            <person name="Tank M."/>
            <person name="Hara E."/>
            <person name="Tamaki H."/>
            <person name="Takaichi S."/>
            <person name="Haruta S."/>
            <person name="Hanada S."/>
        </authorList>
    </citation>
    <scope>NUCLEOTIDE SEQUENCE [LARGE SCALE GENOMIC DNA]</scope>
    <source>
        <strain evidence="7">W35</strain>
    </source>
</reference>
<dbReference type="PROSITE" id="PS51379">
    <property type="entry name" value="4FE4S_FER_2"/>
    <property type="match status" value="2"/>
</dbReference>
<evidence type="ECO:0000313" key="6">
    <source>
        <dbReference type="EMBL" id="GCL64513.1"/>
    </source>
</evidence>
<dbReference type="InterPro" id="IPR050954">
    <property type="entry name" value="ET_IronSulfur_Cluster-Binding"/>
</dbReference>
<dbReference type="CDD" id="cd10551">
    <property type="entry name" value="PsrB"/>
    <property type="match status" value="1"/>
</dbReference>
<keyword evidence="3" id="KW-0408">Iron</keyword>
<protein>
    <recommendedName>
        <fullName evidence="5">4Fe-4S ferredoxin-type domain-containing protein</fullName>
    </recommendedName>
</protein>
<dbReference type="GO" id="GO:0051539">
    <property type="term" value="F:4 iron, 4 sulfur cluster binding"/>
    <property type="evidence" value="ECO:0007669"/>
    <property type="project" value="UniProtKB-KW"/>
</dbReference>
<dbReference type="PANTHER" id="PTHR43177">
    <property type="entry name" value="PROTEIN NRFC"/>
    <property type="match status" value="1"/>
</dbReference>
<dbReference type="Proteomes" id="UP000301751">
    <property type="component" value="Unassembled WGS sequence"/>
</dbReference>
<dbReference type="InterPro" id="IPR017896">
    <property type="entry name" value="4Fe4S_Fe-S-bd"/>
</dbReference>
<dbReference type="PANTHER" id="PTHR43177:SF3">
    <property type="entry name" value="PROTEIN NRFC HOMOLOG"/>
    <property type="match status" value="1"/>
</dbReference>
<organism evidence="6 7">
    <name type="scientific">Pseudaquabacterium pictum</name>
    <dbReference type="NCBI Taxonomy" id="2315236"/>
    <lineage>
        <taxon>Bacteria</taxon>
        <taxon>Pseudomonadati</taxon>
        <taxon>Pseudomonadota</taxon>
        <taxon>Betaproteobacteria</taxon>
        <taxon>Burkholderiales</taxon>
        <taxon>Sphaerotilaceae</taxon>
        <taxon>Pseudaquabacterium</taxon>
    </lineage>
</organism>
<evidence type="ECO:0000259" key="5">
    <source>
        <dbReference type="PROSITE" id="PS51379"/>
    </source>
</evidence>
<evidence type="ECO:0000256" key="1">
    <source>
        <dbReference type="ARBA" id="ARBA00022485"/>
    </source>
</evidence>
<dbReference type="Gene3D" id="3.30.70.20">
    <property type="match status" value="2"/>
</dbReference>
<feature type="domain" description="4Fe-4S ferredoxin-type" evidence="5">
    <location>
        <begin position="95"/>
        <end position="124"/>
    </location>
</feature>
<accession>A0A480ASZ9</accession>
<dbReference type="Pfam" id="PF13247">
    <property type="entry name" value="Fer4_11"/>
    <property type="match status" value="1"/>
</dbReference>
<keyword evidence="7" id="KW-1185">Reference proteome</keyword>
<dbReference type="AlphaFoldDB" id="A0A480ASZ9"/>
<dbReference type="GO" id="GO:0046872">
    <property type="term" value="F:metal ion binding"/>
    <property type="evidence" value="ECO:0007669"/>
    <property type="project" value="UniProtKB-KW"/>
</dbReference>
<evidence type="ECO:0000256" key="3">
    <source>
        <dbReference type="ARBA" id="ARBA00023004"/>
    </source>
</evidence>
<gene>
    <name evidence="6" type="ORF">AQPW35_35940</name>
</gene>
<sequence length="244" mass="26951">MAVSDTRPNPRTGRPANWRMALDIERCIGCHACSVACKVENSVPLGRFRTKVYYLDEGTFPKVKRHFLPTLCMQCDDTPCLKACDRTAIVKGADGIVRVDPDRCEHVGACETACPYGAIGCDDNDIADKCDFCSHRLDAGMEPACVETCPGEVFHFGDANDPASPYARFVAAKGADLKVLKPEERTQPRVSYRGHHVPMEAKVPKGHVHDPHSYEIETWTSLQPKVPQAQRVVWMKPARNGEGA</sequence>
<evidence type="ECO:0000256" key="2">
    <source>
        <dbReference type="ARBA" id="ARBA00022723"/>
    </source>
</evidence>
<dbReference type="RefSeq" id="WP_137734230.1">
    <property type="nucleotide sequence ID" value="NZ_BJCL01000009.1"/>
</dbReference>
<proteinExistence type="predicted"/>
<feature type="domain" description="4Fe-4S ferredoxin-type" evidence="5">
    <location>
        <begin position="18"/>
        <end position="48"/>
    </location>
</feature>
<comment type="caution">
    <text evidence="6">The sequence shown here is derived from an EMBL/GenBank/DDBJ whole genome shotgun (WGS) entry which is preliminary data.</text>
</comment>
<evidence type="ECO:0000313" key="7">
    <source>
        <dbReference type="Proteomes" id="UP000301751"/>
    </source>
</evidence>
<dbReference type="EMBL" id="BJCL01000009">
    <property type="protein sequence ID" value="GCL64513.1"/>
    <property type="molecule type" value="Genomic_DNA"/>
</dbReference>
<dbReference type="OrthoDB" id="9779457at2"/>
<keyword evidence="4" id="KW-0411">Iron-sulfur</keyword>
<evidence type="ECO:0000256" key="4">
    <source>
        <dbReference type="ARBA" id="ARBA00023014"/>
    </source>
</evidence>
<dbReference type="SUPFAM" id="SSF54862">
    <property type="entry name" value="4Fe-4S ferredoxins"/>
    <property type="match status" value="1"/>
</dbReference>